<organism evidence="1 2">
    <name type="scientific">Chitinophaga nivalis</name>
    <dbReference type="NCBI Taxonomy" id="2991709"/>
    <lineage>
        <taxon>Bacteria</taxon>
        <taxon>Pseudomonadati</taxon>
        <taxon>Bacteroidota</taxon>
        <taxon>Chitinophagia</taxon>
        <taxon>Chitinophagales</taxon>
        <taxon>Chitinophagaceae</taxon>
        <taxon>Chitinophaga</taxon>
    </lineage>
</organism>
<evidence type="ECO:0000313" key="2">
    <source>
        <dbReference type="Proteomes" id="UP001207742"/>
    </source>
</evidence>
<comment type="caution">
    <text evidence="1">The sequence shown here is derived from an EMBL/GenBank/DDBJ whole genome shotgun (WGS) entry which is preliminary data.</text>
</comment>
<dbReference type="InterPro" id="IPR011008">
    <property type="entry name" value="Dimeric_a/b-barrel"/>
</dbReference>
<evidence type="ECO:0000313" key="1">
    <source>
        <dbReference type="EMBL" id="MCW3488039.1"/>
    </source>
</evidence>
<dbReference type="RefSeq" id="WP_264734846.1">
    <property type="nucleotide sequence ID" value="NZ_JAPDNR010000001.1"/>
</dbReference>
<gene>
    <name evidence="1" type="ORF">OL497_29370</name>
</gene>
<accession>A0ABT3IVS1</accession>
<keyword evidence="2" id="KW-1185">Reference proteome</keyword>
<reference evidence="1 2" key="1">
    <citation type="submission" date="2022-10" db="EMBL/GenBank/DDBJ databases">
        <title>Chitinophaga nivalis PC15 sp. nov., isolated from Pyeongchang county, South Korea.</title>
        <authorList>
            <person name="Trinh H.N."/>
        </authorList>
    </citation>
    <scope>NUCLEOTIDE SEQUENCE [LARGE SCALE GENOMIC DNA]</scope>
    <source>
        <strain evidence="1 2">PC14</strain>
    </source>
</reference>
<dbReference type="EMBL" id="JAPDNS010000002">
    <property type="protein sequence ID" value="MCW3488039.1"/>
    <property type="molecule type" value="Genomic_DNA"/>
</dbReference>
<dbReference type="InterPro" id="IPR025563">
    <property type="entry name" value="DUF4286"/>
</dbReference>
<dbReference type="SUPFAM" id="SSF54909">
    <property type="entry name" value="Dimeric alpha+beta barrel"/>
    <property type="match status" value="1"/>
</dbReference>
<name>A0ABT3IVS1_9BACT</name>
<dbReference type="Proteomes" id="UP001207742">
    <property type="component" value="Unassembled WGS sequence"/>
</dbReference>
<protein>
    <submittedName>
        <fullName evidence="1">DUF4286 family protein</fullName>
    </submittedName>
</protein>
<sequence>MIIYNVTVKVAADKHSEWLQWMREEHIPAMLQTGLFVNYRMSRLLEQDDTEGPTYSVQYFTDSFENYETFKTTHAQGLRQRGYDVFGDRFIAFTTVMQEV</sequence>
<dbReference type="Pfam" id="PF14114">
    <property type="entry name" value="DUF4286"/>
    <property type="match status" value="1"/>
</dbReference>
<proteinExistence type="predicted"/>